<dbReference type="Proteomes" id="UP001235966">
    <property type="component" value="Unassembled WGS sequence"/>
</dbReference>
<organism evidence="3 4">
    <name type="scientific">Arcanobacterium wilhelmae</name>
    <dbReference type="NCBI Taxonomy" id="1803177"/>
    <lineage>
        <taxon>Bacteria</taxon>
        <taxon>Bacillati</taxon>
        <taxon>Actinomycetota</taxon>
        <taxon>Actinomycetes</taxon>
        <taxon>Actinomycetales</taxon>
        <taxon>Actinomycetaceae</taxon>
        <taxon>Arcanobacterium</taxon>
    </lineage>
</organism>
<protein>
    <submittedName>
        <fullName evidence="3">ArsR family transcriptional regulator</fullName>
    </submittedName>
</protein>
<dbReference type="SUPFAM" id="SSF46785">
    <property type="entry name" value="Winged helix' DNA-binding domain"/>
    <property type="match status" value="1"/>
</dbReference>
<evidence type="ECO:0000313" key="4">
    <source>
        <dbReference type="Proteomes" id="UP001235966"/>
    </source>
</evidence>
<dbReference type="RefSeq" id="WP_278058986.1">
    <property type="nucleotide sequence ID" value="NZ_CP121247.1"/>
</dbReference>
<dbReference type="InterPro" id="IPR005471">
    <property type="entry name" value="Tscrpt_reg_IclR_N"/>
</dbReference>
<dbReference type="InterPro" id="IPR036388">
    <property type="entry name" value="WH-like_DNA-bd_sf"/>
</dbReference>
<feature type="domain" description="HTH iclR-type" evidence="2">
    <location>
        <begin position="29"/>
        <end position="72"/>
    </location>
</feature>
<reference evidence="3 4" key="1">
    <citation type="submission" date="2023-07" db="EMBL/GenBank/DDBJ databases">
        <title>Sequencing the genomes of 1000 actinobacteria strains.</title>
        <authorList>
            <person name="Klenk H.-P."/>
        </authorList>
    </citation>
    <scope>NUCLEOTIDE SEQUENCE [LARGE SCALE GENOMIC DNA]</scope>
    <source>
        <strain evidence="3 4">DSM 102162</strain>
    </source>
</reference>
<proteinExistence type="predicted"/>
<keyword evidence="4" id="KW-1185">Reference proteome</keyword>
<gene>
    <name evidence="3" type="ORF">J2S49_001266</name>
</gene>
<dbReference type="EMBL" id="JAUSQW010000001">
    <property type="protein sequence ID" value="MDP9801190.1"/>
    <property type="molecule type" value="Genomic_DNA"/>
</dbReference>
<dbReference type="Gene3D" id="1.10.10.10">
    <property type="entry name" value="Winged helix-like DNA-binding domain superfamily/Winged helix DNA-binding domain"/>
    <property type="match status" value="1"/>
</dbReference>
<dbReference type="Pfam" id="PF09339">
    <property type="entry name" value="HTH_IclR"/>
    <property type="match status" value="1"/>
</dbReference>
<evidence type="ECO:0000313" key="3">
    <source>
        <dbReference type="EMBL" id="MDP9801190.1"/>
    </source>
</evidence>
<dbReference type="InterPro" id="IPR036390">
    <property type="entry name" value="WH_DNA-bd_sf"/>
</dbReference>
<name>A0ABT9NBW8_9ACTO</name>
<evidence type="ECO:0000256" key="1">
    <source>
        <dbReference type="SAM" id="MobiDB-lite"/>
    </source>
</evidence>
<feature type="region of interest" description="Disordered" evidence="1">
    <location>
        <begin position="1"/>
        <end position="24"/>
    </location>
</feature>
<evidence type="ECO:0000259" key="2">
    <source>
        <dbReference type="Pfam" id="PF09339"/>
    </source>
</evidence>
<comment type="caution">
    <text evidence="3">The sequence shown here is derived from an EMBL/GenBank/DDBJ whole genome shotgun (WGS) entry which is preliminary data.</text>
</comment>
<sequence length="250" mass="26736">MPRKTNPAKGGSHPKSGRKEVATLSEPRLRVLRAVADLGPQVRLDTLVKHLDGHPNTTRHHLTALSELGYVHELTCSSCGVGRPAKCFTITKAGRIAEASSHVARTRISALELMAAVLAEQSAAKDLAYEAGHKWGTQAEQVTEENVEAMLTDVGFAPYHDDDGSFQLLACPLLDAAQKYPELICRVHAGYLAGRVDAATRLEPFAGEGYCRLLVGKRAADADAEGAPSITQVSDKRGPVCPSCAEHHTA</sequence>
<accession>A0ABT9NBW8</accession>